<accession>A0ABQ4LPM8</accession>
<dbReference type="RefSeq" id="WP_212946799.1">
    <property type="nucleotide sequence ID" value="NZ_BORW01000001.1"/>
</dbReference>
<gene>
    <name evidence="1" type="ORF">J21TS3_00370</name>
</gene>
<name>A0ABQ4LPM8_9BACL</name>
<evidence type="ECO:0000313" key="2">
    <source>
        <dbReference type="Proteomes" id="UP000680638"/>
    </source>
</evidence>
<comment type="caution">
    <text evidence="1">The sequence shown here is derived from an EMBL/GenBank/DDBJ whole genome shotgun (WGS) entry which is preliminary data.</text>
</comment>
<dbReference type="EMBL" id="BORW01000001">
    <property type="protein sequence ID" value="GIO65216.1"/>
    <property type="molecule type" value="Genomic_DNA"/>
</dbReference>
<proteinExistence type="predicted"/>
<reference evidence="1 2" key="1">
    <citation type="submission" date="2021-03" db="EMBL/GenBank/DDBJ databases">
        <title>Antimicrobial resistance genes in bacteria isolated from Japanese honey, and their potential for conferring macrolide and lincosamide resistance in the American foulbrood pathogen Paenibacillus larvae.</title>
        <authorList>
            <person name="Okamoto M."/>
            <person name="Kumagai M."/>
            <person name="Kanamori H."/>
            <person name="Takamatsu D."/>
        </authorList>
    </citation>
    <scope>NUCLEOTIDE SEQUENCE [LARGE SCALE GENOMIC DNA]</scope>
    <source>
        <strain evidence="1 2">J21TS3</strain>
    </source>
</reference>
<protein>
    <recommendedName>
        <fullName evidence="3">DUF2487 family protein</fullName>
    </recommendedName>
</protein>
<sequence>MKFSEVDESSWGELQPYFDTCLIPYTGLTGNESPVEATAALERLRDFMDLVEIPFKGRMITYPAFQYGLQREMSLLNEVCRNVKQAGFKHVVIMSADCSLPASDLPEADLILARPAIEAESGKELAGIVQGEIHKLWNSGTEMQL</sequence>
<dbReference type="InterPro" id="IPR019615">
    <property type="entry name" value="DUF2487"/>
</dbReference>
<dbReference type="Pfam" id="PF10673">
    <property type="entry name" value="DUF2487"/>
    <property type="match status" value="1"/>
</dbReference>
<keyword evidence="2" id="KW-1185">Reference proteome</keyword>
<organism evidence="1 2">
    <name type="scientific">Paenibacillus cookii</name>
    <dbReference type="NCBI Taxonomy" id="157839"/>
    <lineage>
        <taxon>Bacteria</taxon>
        <taxon>Bacillati</taxon>
        <taxon>Bacillota</taxon>
        <taxon>Bacilli</taxon>
        <taxon>Bacillales</taxon>
        <taxon>Paenibacillaceae</taxon>
        <taxon>Paenibacillus</taxon>
    </lineage>
</organism>
<dbReference type="Proteomes" id="UP000680638">
    <property type="component" value="Unassembled WGS sequence"/>
</dbReference>
<evidence type="ECO:0000313" key="1">
    <source>
        <dbReference type="EMBL" id="GIO65216.1"/>
    </source>
</evidence>
<evidence type="ECO:0008006" key="3">
    <source>
        <dbReference type="Google" id="ProtNLM"/>
    </source>
</evidence>